<dbReference type="GO" id="GO:0050661">
    <property type="term" value="F:NADP binding"/>
    <property type="evidence" value="ECO:0007669"/>
    <property type="project" value="InterPro"/>
</dbReference>
<dbReference type="AlphaFoldDB" id="A0A3S5Y1N7"/>
<dbReference type="EMBL" id="FN563149">
    <property type="protein sequence ID" value="CBH46443.1"/>
    <property type="molecule type" value="Genomic_DNA"/>
</dbReference>
<sequence length="594" mass="64495">MTMQLESPELDDAAIAAVAQQWLTGFAELLRAGTGAEEVLHTDLWWRDLLAFTGDLRSLHGAERIGAVLDVGRAQQVSGERLDPAAPPVLLPGAAGAGSIQLLFRFDTRLGHVRGVARLVVDGGAWRARNLLTALDSLAGREAAIGTRRPEGTEMPADRVEYWSARREREHDCRDGDPDVLVIGAGHSGLALAAQLGVLGVRTLLVDRSDRVGDNWRGRYDSLVLHDAVWSNHLPLLPFPANWPVFTPKDKMGDWLEIYSRAMELDVWNRTEVVESTFDPDRRRWTVVVDRDGTRRTLHPQHVVLATGLSGTEPVMPAFTGADDFAGELLHSSAYRTDPARRGTRVVVIGTGNSGHDIAQDLQEAGAEVTLVQRGPTHVVSAQALAERGRLRYGEETSTEVADLLDAATARLDPQFVAGLRMGVGMLAEHDREMLDGLTARGFTHDGGPDGTGVMMLFLTRNGGYYIDVGASPMVVDGRIGLVSGTIERLDADGLVMSDGTRVPADTIVCATGFRGILDTARRVLGDAVADACGPVWGLDDEGELRSVWRRSGHDRFWIHGGNFMLVRNYSKYLALQIQADLAGVDLPALGRRV</sequence>
<keyword evidence="5" id="KW-0503">Monooxygenase</keyword>
<dbReference type="KEGG" id="req:REQ_03020"/>
<keyword evidence="3" id="KW-0274">FAD</keyword>
<keyword evidence="2" id="KW-0285">Flavoprotein</keyword>
<dbReference type="PANTHER" id="PTHR43539">
    <property type="entry name" value="FLAVIN-BINDING MONOOXYGENASE-LIKE PROTEIN (AFU_ORTHOLOGUE AFUA_4G09220)"/>
    <property type="match status" value="1"/>
</dbReference>
<dbReference type="PRINTS" id="PR00368">
    <property type="entry name" value="FADPNR"/>
</dbReference>
<evidence type="ECO:0000313" key="5">
    <source>
        <dbReference type="EMBL" id="CBH46443.1"/>
    </source>
</evidence>
<gene>
    <name evidence="5" type="ordered locus">REQ_03020</name>
</gene>
<dbReference type="InterPro" id="IPR020946">
    <property type="entry name" value="Flavin_mOase-like"/>
</dbReference>
<dbReference type="SUPFAM" id="SSF51905">
    <property type="entry name" value="FAD/NAD(P)-binding domain"/>
    <property type="match status" value="2"/>
</dbReference>
<proteinExistence type="inferred from homology"/>
<accession>A0A3S5Y1N7</accession>
<dbReference type="PRINTS" id="PR00411">
    <property type="entry name" value="PNDRDTASEI"/>
</dbReference>
<comment type="similarity">
    <text evidence="1">Belongs to the FAD-binding monooxygenase family.</text>
</comment>
<dbReference type="InterPro" id="IPR036188">
    <property type="entry name" value="FAD/NAD-bd_sf"/>
</dbReference>
<organism evidence="5">
    <name type="scientific">Rhodococcus hoagii (strain 103S)</name>
    <name type="common">Rhodococcus equi</name>
    <dbReference type="NCBI Taxonomy" id="685727"/>
    <lineage>
        <taxon>Bacteria</taxon>
        <taxon>Bacillati</taxon>
        <taxon>Actinomycetota</taxon>
        <taxon>Actinomycetes</taxon>
        <taxon>Mycobacteriales</taxon>
        <taxon>Nocardiaceae</taxon>
        <taxon>Prescottella</taxon>
    </lineage>
</organism>
<evidence type="ECO:0000256" key="4">
    <source>
        <dbReference type="ARBA" id="ARBA00023002"/>
    </source>
</evidence>
<dbReference type="InterPro" id="IPR050982">
    <property type="entry name" value="Auxin_biosynth/cation_transpt"/>
</dbReference>
<dbReference type="Gene3D" id="3.50.50.60">
    <property type="entry name" value="FAD/NAD(P)-binding domain"/>
    <property type="match status" value="2"/>
</dbReference>
<dbReference type="GO" id="GO:0050660">
    <property type="term" value="F:flavin adenine dinucleotide binding"/>
    <property type="evidence" value="ECO:0007669"/>
    <property type="project" value="InterPro"/>
</dbReference>
<dbReference type="RefSeq" id="WP_013414581.1">
    <property type="nucleotide sequence ID" value="NC_014659.1"/>
</dbReference>
<evidence type="ECO:0000313" key="6">
    <source>
        <dbReference type="Proteomes" id="UP000006892"/>
    </source>
</evidence>
<dbReference type="PANTHER" id="PTHR43539:SF68">
    <property type="entry name" value="FLAVIN-BINDING MONOOXYGENASE-LIKE PROTEIN (AFU_ORTHOLOGUE AFUA_4G09220)"/>
    <property type="match status" value="1"/>
</dbReference>
<evidence type="ECO:0000256" key="1">
    <source>
        <dbReference type="ARBA" id="ARBA00010139"/>
    </source>
</evidence>
<protein>
    <submittedName>
        <fullName evidence="5">FAD-dependent monooxygenase</fullName>
    </submittedName>
</protein>
<name>A0A3S5Y1N7_RHOH1</name>
<keyword evidence="4" id="KW-0560">Oxidoreductase</keyword>
<dbReference type="GO" id="GO:0004499">
    <property type="term" value="F:N,N-dimethylaniline monooxygenase activity"/>
    <property type="evidence" value="ECO:0007669"/>
    <property type="project" value="InterPro"/>
</dbReference>
<evidence type="ECO:0000256" key="3">
    <source>
        <dbReference type="ARBA" id="ARBA00022827"/>
    </source>
</evidence>
<evidence type="ECO:0000256" key="2">
    <source>
        <dbReference type="ARBA" id="ARBA00022630"/>
    </source>
</evidence>
<dbReference type="Proteomes" id="UP001154400">
    <property type="component" value="Chromosome"/>
</dbReference>
<reference evidence="5" key="1">
    <citation type="journal article" date="2010" name="PLoS Genet.">
        <title>The genome of a pathogenic rhodococcus: cooptive virulence underpinned by key gene acquisitions.</title>
        <authorList>
            <person name="Letek M."/>
            <person name="Gonzalez P."/>
            <person name="Macarthur I."/>
            <person name="Rodriguez H."/>
            <person name="Freeman T.C."/>
            <person name="Valero-Rello A."/>
            <person name="Blanco M."/>
            <person name="Buckley T."/>
            <person name="Cherevach I."/>
            <person name="Fahey R."/>
            <person name="Hapeshi A."/>
            <person name="Holdstock J."/>
            <person name="Leadon D."/>
            <person name="Navas J."/>
            <person name="Ocampo A."/>
            <person name="Quail M.A."/>
            <person name="Sanders M."/>
            <person name="Scortti M.M."/>
            <person name="Prescott J.F."/>
            <person name="Fogarty U."/>
            <person name="Meijer W.G."/>
            <person name="Parkhill J."/>
            <person name="Bentley S.D."/>
            <person name="Vazquez-Boland J.A."/>
        </authorList>
    </citation>
    <scope>NUCLEOTIDE SEQUENCE [LARGE SCALE GENOMIC DNA]</scope>
    <source>
        <strain evidence="5 6">103S</strain>
    </source>
</reference>
<dbReference type="Pfam" id="PF00743">
    <property type="entry name" value="FMO-like"/>
    <property type="match status" value="1"/>
</dbReference>